<accession>A0AAE0Y3T8</accession>
<organism evidence="2 3">
    <name type="scientific">Elysia crispata</name>
    <name type="common">lettuce slug</name>
    <dbReference type="NCBI Taxonomy" id="231223"/>
    <lineage>
        <taxon>Eukaryota</taxon>
        <taxon>Metazoa</taxon>
        <taxon>Spiralia</taxon>
        <taxon>Lophotrochozoa</taxon>
        <taxon>Mollusca</taxon>
        <taxon>Gastropoda</taxon>
        <taxon>Heterobranchia</taxon>
        <taxon>Euthyneura</taxon>
        <taxon>Panpulmonata</taxon>
        <taxon>Sacoglossa</taxon>
        <taxon>Placobranchoidea</taxon>
        <taxon>Plakobranchidae</taxon>
        <taxon>Elysia</taxon>
    </lineage>
</organism>
<dbReference type="EMBL" id="JAWDGP010007030">
    <property type="protein sequence ID" value="KAK3731103.1"/>
    <property type="molecule type" value="Genomic_DNA"/>
</dbReference>
<protein>
    <submittedName>
        <fullName evidence="2">Uncharacterized protein</fullName>
    </submittedName>
</protein>
<evidence type="ECO:0000256" key="1">
    <source>
        <dbReference type="SAM" id="MobiDB-lite"/>
    </source>
</evidence>
<reference evidence="2" key="1">
    <citation type="journal article" date="2023" name="G3 (Bethesda)">
        <title>A reference genome for the long-term kleptoplast-retaining sea slug Elysia crispata morphotype clarki.</title>
        <authorList>
            <person name="Eastman K.E."/>
            <person name="Pendleton A.L."/>
            <person name="Shaikh M.A."/>
            <person name="Suttiyut T."/>
            <person name="Ogas R."/>
            <person name="Tomko P."/>
            <person name="Gavelis G."/>
            <person name="Widhalm J.R."/>
            <person name="Wisecaver J.H."/>
        </authorList>
    </citation>
    <scope>NUCLEOTIDE SEQUENCE</scope>
    <source>
        <strain evidence="2">ECLA1</strain>
    </source>
</reference>
<dbReference type="Proteomes" id="UP001283361">
    <property type="component" value="Unassembled WGS sequence"/>
</dbReference>
<evidence type="ECO:0000313" key="2">
    <source>
        <dbReference type="EMBL" id="KAK3731103.1"/>
    </source>
</evidence>
<feature type="region of interest" description="Disordered" evidence="1">
    <location>
        <begin position="37"/>
        <end position="73"/>
    </location>
</feature>
<comment type="caution">
    <text evidence="2">The sequence shown here is derived from an EMBL/GenBank/DDBJ whole genome shotgun (WGS) entry which is preliminary data.</text>
</comment>
<evidence type="ECO:0000313" key="3">
    <source>
        <dbReference type="Proteomes" id="UP001283361"/>
    </source>
</evidence>
<gene>
    <name evidence="2" type="ORF">RRG08_047798</name>
</gene>
<name>A0AAE0Y3T8_9GAST</name>
<feature type="compositionally biased region" description="Polar residues" evidence="1">
    <location>
        <begin position="37"/>
        <end position="50"/>
    </location>
</feature>
<sequence length="73" mass="8340">MTSKFLGTDHNSDLSLRIIMMMMNEFANRKVFTTSIQQAREPSRVSSQWRSNDRPAPQDQGAAQSSRHSHPVH</sequence>
<dbReference type="AlphaFoldDB" id="A0AAE0Y3T8"/>
<keyword evidence="3" id="KW-1185">Reference proteome</keyword>
<proteinExistence type="predicted"/>